<evidence type="ECO:0000259" key="7">
    <source>
        <dbReference type="Pfam" id="PF20684"/>
    </source>
</evidence>
<dbReference type="GeneID" id="19330179"/>
<evidence type="ECO:0000256" key="4">
    <source>
        <dbReference type="ARBA" id="ARBA00023136"/>
    </source>
</evidence>
<feature type="non-terminal residue" evidence="8">
    <location>
        <position position="229"/>
    </location>
</feature>
<reference evidence="8 9" key="1">
    <citation type="journal article" date="2012" name="PLoS Pathog.">
        <title>Diverse lifestyles and strategies of plant pathogenesis encoded in the genomes of eighteen Dothideomycetes fungi.</title>
        <authorList>
            <person name="Ohm R.A."/>
            <person name="Feau N."/>
            <person name="Henrissat B."/>
            <person name="Schoch C.L."/>
            <person name="Horwitz B.A."/>
            <person name="Barry K.W."/>
            <person name="Condon B.J."/>
            <person name="Copeland A.C."/>
            <person name="Dhillon B."/>
            <person name="Glaser F."/>
            <person name="Hesse C.N."/>
            <person name="Kosti I."/>
            <person name="LaButti K."/>
            <person name="Lindquist E.A."/>
            <person name="Lucas S."/>
            <person name="Salamov A.A."/>
            <person name="Bradshaw R.E."/>
            <person name="Ciuffetti L."/>
            <person name="Hamelin R.C."/>
            <person name="Kema G.H.J."/>
            <person name="Lawrence C."/>
            <person name="Scott J.A."/>
            <person name="Spatafora J.W."/>
            <person name="Turgeon B.G."/>
            <person name="de Wit P.J.G.M."/>
            <person name="Zhong S."/>
            <person name="Goodwin S.B."/>
            <person name="Grigoriev I.V."/>
        </authorList>
    </citation>
    <scope>NUCLEOTIDE SEQUENCE [LARGE SCALE GENOMIC DNA]</scope>
    <source>
        <strain evidence="8 9">CIRAD86</strain>
    </source>
</reference>
<keyword evidence="2 6" id="KW-0812">Transmembrane</keyword>
<dbReference type="HOGENOM" id="CLU_028200_0_2_1"/>
<evidence type="ECO:0000256" key="2">
    <source>
        <dbReference type="ARBA" id="ARBA00022692"/>
    </source>
</evidence>
<evidence type="ECO:0000256" key="6">
    <source>
        <dbReference type="SAM" id="Phobius"/>
    </source>
</evidence>
<organism evidence="8 9">
    <name type="scientific">Pseudocercospora fijiensis (strain CIRAD86)</name>
    <name type="common">Black leaf streak disease fungus</name>
    <name type="synonym">Mycosphaerella fijiensis</name>
    <dbReference type="NCBI Taxonomy" id="383855"/>
    <lineage>
        <taxon>Eukaryota</taxon>
        <taxon>Fungi</taxon>
        <taxon>Dikarya</taxon>
        <taxon>Ascomycota</taxon>
        <taxon>Pezizomycotina</taxon>
        <taxon>Dothideomycetes</taxon>
        <taxon>Dothideomycetidae</taxon>
        <taxon>Mycosphaerellales</taxon>
        <taxon>Mycosphaerellaceae</taxon>
        <taxon>Pseudocercospora</taxon>
    </lineage>
</organism>
<dbReference type="eggNOG" id="ENOG502S025">
    <property type="taxonomic scope" value="Eukaryota"/>
</dbReference>
<dbReference type="PANTHER" id="PTHR33048">
    <property type="entry name" value="PTH11-LIKE INTEGRAL MEMBRANE PROTEIN (AFU_ORTHOLOGUE AFUA_5G11245)"/>
    <property type="match status" value="1"/>
</dbReference>
<dbReference type="RefSeq" id="XP_007921496.1">
    <property type="nucleotide sequence ID" value="XM_007923305.1"/>
</dbReference>
<dbReference type="KEGG" id="pfj:MYCFIDRAFT_110736"/>
<feature type="transmembrane region" description="Helical" evidence="6">
    <location>
        <begin position="31"/>
        <end position="49"/>
    </location>
</feature>
<evidence type="ECO:0000313" key="9">
    <source>
        <dbReference type="Proteomes" id="UP000016932"/>
    </source>
</evidence>
<name>N1QBE0_PSEFD</name>
<proteinExistence type="inferred from homology"/>
<feature type="transmembrane region" description="Helical" evidence="6">
    <location>
        <begin position="107"/>
        <end position="127"/>
    </location>
</feature>
<dbReference type="OrthoDB" id="444631at2759"/>
<dbReference type="Pfam" id="PF20684">
    <property type="entry name" value="Fung_rhodopsin"/>
    <property type="match status" value="1"/>
</dbReference>
<dbReference type="InterPro" id="IPR052337">
    <property type="entry name" value="SAT4-like"/>
</dbReference>
<evidence type="ECO:0000256" key="5">
    <source>
        <dbReference type="ARBA" id="ARBA00038359"/>
    </source>
</evidence>
<dbReference type="AlphaFoldDB" id="N1QBE0"/>
<keyword evidence="9" id="KW-1185">Reference proteome</keyword>
<feature type="domain" description="Rhodopsin" evidence="7">
    <location>
        <begin position="2"/>
        <end position="204"/>
    </location>
</feature>
<comment type="subcellular location">
    <subcellularLocation>
        <location evidence="1">Membrane</location>
        <topology evidence="1">Multi-pass membrane protein</topology>
    </subcellularLocation>
</comment>
<dbReference type="EMBL" id="KB446555">
    <property type="protein sequence ID" value="EME88472.1"/>
    <property type="molecule type" value="Genomic_DNA"/>
</dbReference>
<accession>N1QBE0</accession>
<gene>
    <name evidence="8" type="ORF">MYCFIDRAFT_110736</name>
</gene>
<sequence length="229" mass="25891">AIVQYGMGKHFSTLSAEEKVVLIKWFWASTWSYALGLGVVKLSILFQYLRFIPMRSYRIICYVLMALIVSWTLFGFFACFFMCNPAYDFWRKPPGEGDCLDRVTIWYTMAGGNILADIFITILPIAPLSRLNFPRLQKIILMLVFGVGGITCIMSALRLPAIHKISKSLDPSWNNPTAAIWSSMELNTSIIACNIPTLKGLVSRLFPAMSFGDSYIRTRSNQIRAISFT</sequence>
<dbReference type="GO" id="GO:0016020">
    <property type="term" value="C:membrane"/>
    <property type="evidence" value="ECO:0007669"/>
    <property type="project" value="UniProtKB-SubCell"/>
</dbReference>
<dbReference type="VEuPathDB" id="FungiDB:MYCFIDRAFT_110736"/>
<comment type="similarity">
    <text evidence="5">Belongs to the SAT4 family.</text>
</comment>
<dbReference type="InterPro" id="IPR049326">
    <property type="entry name" value="Rhodopsin_dom_fungi"/>
</dbReference>
<feature type="transmembrane region" description="Helical" evidence="6">
    <location>
        <begin position="139"/>
        <end position="159"/>
    </location>
</feature>
<evidence type="ECO:0000256" key="1">
    <source>
        <dbReference type="ARBA" id="ARBA00004141"/>
    </source>
</evidence>
<keyword evidence="4 6" id="KW-0472">Membrane</keyword>
<feature type="transmembrane region" description="Helical" evidence="6">
    <location>
        <begin position="61"/>
        <end position="87"/>
    </location>
</feature>
<evidence type="ECO:0000313" key="8">
    <source>
        <dbReference type="EMBL" id="EME88472.1"/>
    </source>
</evidence>
<keyword evidence="3 6" id="KW-1133">Transmembrane helix</keyword>
<dbReference type="PANTHER" id="PTHR33048:SF47">
    <property type="entry name" value="INTEGRAL MEMBRANE PROTEIN-RELATED"/>
    <property type="match status" value="1"/>
</dbReference>
<dbReference type="Proteomes" id="UP000016932">
    <property type="component" value="Unassembled WGS sequence"/>
</dbReference>
<feature type="non-terminal residue" evidence="8">
    <location>
        <position position="1"/>
    </location>
</feature>
<protein>
    <recommendedName>
        <fullName evidence="7">Rhodopsin domain-containing protein</fullName>
    </recommendedName>
</protein>
<evidence type="ECO:0000256" key="3">
    <source>
        <dbReference type="ARBA" id="ARBA00022989"/>
    </source>
</evidence>